<organism evidence="8 9">
    <name type="scientific">Sunxiuqinia dokdonensis</name>
    <dbReference type="NCBI Taxonomy" id="1409788"/>
    <lineage>
        <taxon>Bacteria</taxon>
        <taxon>Pseudomonadati</taxon>
        <taxon>Bacteroidota</taxon>
        <taxon>Bacteroidia</taxon>
        <taxon>Marinilabiliales</taxon>
        <taxon>Prolixibacteraceae</taxon>
        <taxon>Sunxiuqinia</taxon>
    </lineage>
</organism>
<evidence type="ECO:0000256" key="3">
    <source>
        <dbReference type="ARBA" id="ARBA00022692"/>
    </source>
</evidence>
<feature type="transmembrane region" description="Helical" evidence="7">
    <location>
        <begin position="221"/>
        <end position="243"/>
    </location>
</feature>
<dbReference type="PANTHER" id="PTHR30477">
    <property type="entry name" value="ABC-TRANSPORTER METAL-BINDING PROTEIN"/>
    <property type="match status" value="1"/>
</dbReference>
<dbReference type="OrthoDB" id="9798540at2"/>
<keyword evidence="3 6" id="KW-0812">Transmembrane</keyword>
<keyword evidence="6" id="KW-0813">Transport</keyword>
<protein>
    <submittedName>
        <fullName evidence="8">Membrane protein</fullName>
    </submittedName>
</protein>
<dbReference type="InterPro" id="IPR001626">
    <property type="entry name" value="ABC_TroCD"/>
</dbReference>
<reference evidence="9" key="1">
    <citation type="submission" date="2015-07" db="EMBL/GenBank/DDBJ databases">
        <title>Genome sequencing of Sunxiuqinia dokdonensis strain SK.</title>
        <authorList>
            <person name="Ahn S."/>
            <person name="Kim B.-C."/>
        </authorList>
    </citation>
    <scope>NUCLEOTIDE SEQUENCE [LARGE SCALE GENOMIC DNA]</scope>
    <source>
        <strain evidence="9">SK</strain>
    </source>
</reference>
<feature type="transmembrane region" description="Helical" evidence="7">
    <location>
        <begin position="95"/>
        <end position="115"/>
    </location>
</feature>
<evidence type="ECO:0000256" key="6">
    <source>
        <dbReference type="RuleBase" id="RU003943"/>
    </source>
</evidence>
<feature type="transmembrane region" description="Helical" evidence="7">
    <location>
        <begin position="65"/>
        <end position="83"/>
    </location>
</feature>
<evidence type="ECO:0000256" key="1">
    <source>
        <dbReference type="ARBA" id="ARBA00004141"/>
    </source>
</evidence>
<dbReference type="PATRIC" id="fig|1409788.3.peg.3302"/>
<evidence type="ECO:0000256" key="7">
    <source>
        <dbReference type="SAM" id="Phobius"/>
    </source>
</evidence>
<dbReference type="GO" id="GO:0010043">
    <property type="term" value="P:response to zinc ion"/>
    <property type="evidence" value="ECO:0007669"/>
    <property type="project" value="TreeGrafter"/>
</dbReference>
<comment type="subcellular location">
    <subcellularLocation>
        <location evidence="6">Cell membrane</location>
        <topology evidence="6">Multi-pass membrane protein</topology>
    </subcellularLocation>
    <subcellularLocation>
        <location evidence="1">Membrane</location>
        <topology evidence="1">Multi-pass membrane protein</topology>
    </subcellularLocation>
</comment>
<evidence type="ECO:0000313" key="9">
    <source>
        <dbReference type="Proteomes" id="UP000036958"/>
    </source>
</evidence>
<sequence>MNTVIDLFSYDFFLNAFWASFFAAVSCGIVGTYIVSRRIVFVSGGITHASFGGIGIGYFLGWSPLLGAAIFAILSGWGIQLFTQKGKVREDSSIAIWWSLGMAIGIIFIYLSPGYAPNLMSYLFGSVLTVSTTELYLMGALSLVLVLFFALFYRLILYVAFDEEFAKTTGLPVNLINYLLISLIALTIVLNIRVVGIILILSLLTLPQATANLFTKDFKKMMVISVLFAFIGSFAGLLFSFYVDIPSGASIIFTLVLVFALMKLAFYIRQKLLSRG</sequence>
<dbReference type="Gene3D" id="1.10.3470.10">
    <property type="entry name" value="ABC transporter involved in vitamin B12 uptake, BtuC"/>
    <property type="match status" value="1"/>
</dbReference>
<dbReference type="SUPFAM" id="SSF81345">
    <property type="entry name" value="ABC transporter involved in vitamin B12 uptake, BtuC"/>
    <property type="match status" value="1"/>
</dbReference>
<name>A0A0L8V6D4_9BACT</name>
<dbReference type="GO" id="GO:0043190">
    <property type="term" value="C:ATP-binding cassette (ABC) transporter complex"/>
    <property type="evidence" value="ECO:0007669"/>
    <property type="project" value="InterPro"/>
</dbReference>
<dbReference type="GO" id="GO:0055085">
    <property type="term" value="P:transmembrane transport"/>
    <property type="evidence" value="ECO:0007669"/>
    <property type="project" value="InterPro"/>
</dbReference>
<evidence type="ECO:0000256" key="4">
    <source>
        <dbReference type="ARBA" id="ARBA00022989"/>
    </source>
</evidence>
<evidence type="ECO:0000256" key="5">
    <source>
        <dbReference type="ARBA" id="ARBA00023136"/>
    </source>
</evidence>
<keyword evidence="4 7" id="KW-1133">Transmembrane helix</keyword>
<comment type="caution">
    <text evidence="8">The sequence shown here is derived from an EMBL/GenBank/DDBJ whole genome shotgun (WGS) entry which is preliminary data.</text>
</comment>
<dbReference type="CDD" id="cd06550">
    <property type="entry name" value="TM_ABC_iron-siderophores_like"/>
    <property type="match status" value="1"/>
</dbReference>
<dbReference type="AlphaFoldDB" id="A0A0L8V6D4"/>
<evidence type="ECO:0000313" key="8">
    <source>
        <dbReference type="EMBL" id="KOH44004.1"/>
    </source>
</evidence>
<keyword evidence="9" id="KW-1185">Reference proteome</keyword>
<dbReference type="Pfam" id="PF00950">
    <property type="entry name" value="ABC-3"/>
    <property type="match status" value="1"/>
</dbReference>
<dbReference type="RefSeq" id="WP_157624943.1">
    <property type="nucleotide sequence ID" value="NZ_LGIA01000173.1"/>
</dbReference>
<feature type="transmembrane region" description="Helical" evidence="7">
    <location>
        <begin position="135"/>
        <end position="159"/>
    </location>
</feature>
<feature type="transmembrane region" description="Helical" evidence="7">
    <location>
        <begin position="249"/>
        <end position="268"/>
    </location>
</feature>
<keyword evidence="5 7" id="KW-0472">Membrane</keyword>
<accession>A0A0L8V6D4</accession>
<evidence type="ECO:0000256" key="2">
    <source>
        <dbReference type="ARBA" id="ARBA00008034"/>
    </source>
</evidence>
<proteinExistence type="inferred from homology"/>
<gene>
    <name evidence="8" type="ORF">NC99_32200</name>
</gene>
<dbReference type="EMBL" id="LGIA01000173">
    <property type="protein sequence ID" value="KOH44004.1"/>
    <property type="molecule type" value="Genomic_DNA"/>
</dbReference>
<comment type="similarity">
    <text evidence="2 6">Belongs to the ABC-3 integral membrane protein family.</text>
</comment>
<feature type="transmembrane region" description="Helical" evidence="7">
    <location>
        <begin position="39"/>
        <end position="59"/>
    </location>
</feature>
<feature type="transmembrane region" description="Helical" evidence="7">
    <location>
        <begin position="12"/>
        <end position="34"/>
    </location>
</feature>
<dbReference type="InterPro" id="IPR037294">
    <property type="entry name" value="ABC_BtuC-like"/>
</dbReference>
<dbReference type="PANTHER" id="PTHR30477:SF18">
    <property type="entry name" value="METAL TRANSPORT SYSTEM MEMBRANE PROTEIN CT_417-RELATED"/>
    <property type="match status" value="1"/>
</dbReference>
<dbReference type="Proteomes" id="UP000036958">
    <property type="component" value="Unassembled WGS sequence"/>
</dbReference>
<feature type="transmembrane region" description="Helical" evidence="7">
    <location>
        <begin position="171"/>
        <end position="190"/>
    </location>
</feature>
<dbReference type="STRING" id="1409788.NC99_32200"/>